<reference evidence="2 3" key="1">
    <citation type="submission" date="2018-03" db="EMBL/GenBank/DDBJ databases">
        <title>Genomic Encyclopedia of Archaeal and Bacterial Type Strains, Phase II (KMG-II): from individual species to whole genera.</title>
        <authorList>
            <person name="Goeker M."/>
        </authorList>
    </citation>
    <scope>NUCLEOTIDE SEQUENCE [LARGE SCALE GENOMIC DNA]</scope>
    <source>
        <strain evidence="2 3">DSM 100212</strain>
    </source>
</reference>
<dbReference type="Pfam" id="PF04654">
    <property type="entry name" value="DUF599"/>
    <property type="match status" value="1"/>
</dbReference>
<keyword evidence="1" id="KW-1133">Transmembrane helix</keyword>
<dbReference type="RefSeq" id="WP_106262642.1">
    <property type="nucleotide sequence ID" value="NZ_PVTQ01000002.1"/>
</dbReference>
<keyword evidence="1" id="KW-0472">Membrane</keyword>
<dbReference type="Proteomes" id="UP000238392">
    <property type="component" value="Unassembled WGS sequence"/>
</dbReference>
<dbReference type="PANTHER" id="PTHR31168:SF1">
    <property type="entry name" value="DUF599 FAMILY PROTEIN"/>
    <property type="match status" value="1"/>
</dbReference>
<dbReference type="AlphaFoldDB" id="A0A2T0WZH2"/>
<dbReference type="OrthoDB" id="9806874at2"/>
<keyword evidence="1" id="KW-0812">Transmembrane</keyword>
<evidence type="ECO:0000313" key="2">
    <source>
        <dbReference type="EMBL" id="PRY92103.1"/>
    </source>
</evidence>
<accession>A0A2T0WZH2</accession>
<dbReference type="PANTHER" id="PTHR31168">
    <property type="entry name" value="OS02G0292800 PROTEIN"/>
    <property type="match status" value="1"/>
</dbReference>
<sequence>MTWTDRLALFAPLDFIAVTLLMVSWIMIGLRIENPGKNPSVSVLMAEYRRQWMVELVTRTPRIFDATVLSGLRQATSFFASASMIALGGGFAAIGNSEQLQGVASELTLDTAPAVVWEIKIMLIMVFLTNAFLKFVWSNRLFGYCAVLMAAVPNDITNETAYPRAAKAASLNISAARAFNRGLRSVYFALGSAAWLLGSYALLAATLFTVLVLYRREFASNSRAVLMDSSDKIAPPTGM</sequence>
<evidence type="ECO:0000313" key="3">
    <source>
        <dbReference type="Proteomes" id="UP000238392"/>
    </source>
</evidence>
<gene>
    <name evidence="2" type="ORF">CLV74_10214</name>
</gene>
<feature type="transmembrane region" description="Helical" evidence="1">
    <location>
        <begin position="6"/>
        <end position="28"/>
    </location>
</feature>
<proteinExistence type="predicted"/>
<keyword evidence="3" id="KW-1185">Reference proteome</keyword>
<feature type="transmembrane region" description="Helical" evidence="1">
    <location>
        <begin position="186"/>
        <end position="214"/>
    </location>
</feature>
<name>A0A2T0WZH2_9RHOB</name>
<dbReference type="InterPro" id="IPR006747">
    <property type="entry name" value="DUF599"/>
</dbReference>
<comment type="caution">
    <text evidence="2">The sequence shown here is derived from an EMBL/GenBank/DDBJ whole genome shotgun (WGS) entry which is preliminary data.</text>
</comment>
<feature type="transmembrane region" description="Helical" evidence="1">
    <location>
        <begin position="114"/>
        <end position="133"/>
    </location>
</feature>
<organism evidence="2 3">
    <name type="scientific">Donghicola tyrosinivorans</name>
    <dbReference type="NCBI Taxonomy" id="1652492"/>
    <lineage>
        <taxon>Bacteria</taxon>
        <taxon>Pseudomonadati</taxon>
        <taxon>Pseudomonadota</taxon>
        <taxon>Alphaproteobacteria</taxon>
        <taxon>Rhodobacterales</taxon>
        <taxon>Roseobacteraceae</taxon>
        <taxon>Donghicola</taxon>
    </lineage>
</organism>
<dbReference type="EMBL" id="PVTQ01000002">
    <property type="protein sequence ID" value="PRY92103.1"/>
    <property type="molecule type" value="Genomic_DNA"/>
</dbReference>
<feature type="transmembrane region" description="Helical" evidence="1">
    <location>
        <begin position="75"/>
        <end position="94"/>
    </location>
</feature>
<evidence type="ECO:0000256" key="1">
    <source>
        <dbReference type="SAM" id="Phobius"/>
    </source>
</evidence>
<protein>
    <submittedName>
        <fullName evidence="2">Putative membrane protein</fullName>
    </submittedName>
</protein>